<dbReference type="EMBL" id="LT550954">
    <property type="protein sequence ID" value="SAL96385.1"/>
    <property type="molecule type" value="Genomic_DNA"/>
</dbReference>
<keyword evidence="3" id="KW-1185">Reference proteome</keyword>
<feature type="compositionally biased region" description="Polar residues" evidence="1">
    <location>
        <begin position="576"/>
        <end position="589"/>
    </location>
</feature>
<feature type="region of interest" description="Disordered" evidence="1">
    <location>
        <begin position="241"/>
        <end position="268"/>
    </location>
</feature>
<gene>
    <name evidence="2" type="primary">ABSGL_01783.1 scaffold 2142</name>
</gene>
<feature type="compositionally biased region" description="Low complexity" evidence="1">
    <location>
        <begin position="360"/>
        <end position="387"/>
    </location>
</feature>
<name>A0A163J080_ABSGL</name>
<dbReference type="AlphaFoldDB" id="A0A163J080"/>
<reference evidence="2" key="1">
    <citation type="submission" date="2016-04" db="EMBL/GenBank/DDBJ databases">
        <authorList>
            <person name="Evans L.H."/>
            <person name="Alamgir A."/>
            <person name="Owens N."/>
            <person name="Weber N.D."/>
            <person name="Virtaneva K."/>
            <person name="Barbian K."/>
            <person name="Babar A."/>
            <person name="Rosenke K."/>
        </authorList>
    </citation>
    <scope>NUCLEOTIDE SEQUENCE [LARGE SCALE GENOMIC DNA]</scope>
    <source>
        <strain evidence="2">CBS 101.48</strain>
    </source>
</reference>
<evidence type="ECO:0000256" key="1">
    <source>
        <dbReference type="SAM" id="MobiDB-lite"/>
    </source>
</evidence>
<dbReference type="Proteomes" id="UP000078561">
    <property type="component" value="Unassembled WGS sequence"/>
</dbReference>
<feature type="region of interest" description="Disordered" evidence="1">
    <location>
        <begin position="22"/>
        <end position="74"/>
    </location>
</feature>
<evidence type="ECO:0000313" key="3">
    <source>
        <dbReference type="Proteomes" id="UP000078561"/>
    </source>
</evidence>
<dbReference type="OrthoDB" id="2288177at2759"/>
<feature type="region of interest" description="Disordered" evidence="1">
    <location>
        <begin position="576"/>
        <end position="603"/>
    </location>
</feature>
<organism evidence="2">
    <name type="scientific">Absidia glauca</name>
    <name type="common">Pin mould</name>
    <dbReference type="NCBI Taxonomy" id="4829"/>
    <lineage>
        <taxon>Eukaryota</taxon>
        <taxon>Fungi</taxon>
        <taxon>Fungi incertae sedis</taxon>
        <taxon>Mucoromycota</taxon>
        <taxon>Mucoromycotina</taxon>
        <taxon>Mucoromycetes</taxon>
        <taxon>Mucorales</taxon>
        <taxon>Cunninghamellaceae</taxon>
        <taxon>Absidia</taxon>
    </lineage>
</organism>
<feature type="compositionally biased region" description="Polar residues" evidence="1">
    <location>
        <begin position="42"/>
        <end position="53"/>
    </location>
</feature>
<sequence>MTMDYNDGPNIYELLSQNYHPPFDNSNYNDPLAQGTKHKYASSVSTHSTTQSRRPPAPKKRREQLQHHQHTTPLINDDEVSVSAFLSELNHDDYAQRQHQDITTPPDDFGTIKTCSPPCFQDTGTSPPDEISDWLQQDDEDTIMKNMLLQRQVTELQHILMEKEKELELYRKYMHFPIDFVKERARETFDQRQQECANDLNDLTTDMVLLSLLHSPSKPSDNVALPFAMKLFHQEWARKLGKKSSHKSSKNKEDRSSHQNLVGQQLQSNQDTGSIVTWEKLSSLGSGMSYLIMQYDQTLTLFLAIYISASSTTTPSNRSFMAMSATTGSRIKMIAGTINQKVDKDARQELFDQFINGTISQQSPSISSSPTISSRNNNSSSPNSSNTNHDHDDTHNAGNIKLTEIESLAVKETAKQCFMSFEGKMIIENESDRLEYLQEHCHALTPSSLTTAVDFFKQELEKVRNKTKKQLLRFQNYNTEKWDQPIEKVCYLILGKNRWEKLSNRERTLITGKYAFLRVRLEDLKKRNAKIKWDKLQDEFERFVQSYEKINWESLCYHFLLKDQIRFEQRKELESRTNTGLSNHQSTTFVHPAPLPPPPPPPSSRMMAATTITADDTITDIPTPASPPTPMIDHSELLLIHQQQHQHHITPLDAYLS</sequence>
<dbReference type="InParanoid" id="A0A163J080"/>
<feature type="region of interest" description="Disordered" evidence="1">
    <location>
        <begin position="360"/>
        <end position="396"/>
    </location>
</feature>
<accession>A0A163J080</accession>
<evidence type="ECO:0000313" key="2">
    <source>
        <dbReference type="EMBL" id="SAL96385.1"/>
    </source>
</evidence>
<proteinExistence type="predicted"/>
<protein>
    <submittedName>
        <fullName evidence="2">Uncharacterized protein</fullName>
    </submittedName>
</protein>
<feature type="compositionally biased region" description="Basic residues" evidence="1">
    <location>
        <begin position="56"/>
        <end position="70"/>
    </location>
</feature>
<feature type="compositionally biased region" description="Polar residues" evidence="1">
    <location>
        <begin position="258"/>
        <end position="268"/>
    </location>
</feature>
<feature type="compositionally biased region" description="Pro residues" evidence="1">
    <location>
        <begin position="593"/>
        <end position="603"/>
    </location>
</feature>